<reference evidence="2" key="1">
    <citation type="submission" date="2017-08" db="EMBL/GenBank/DDBJ databases">
        <title>A dynamic microbial community with high functional redundancy inhabits the cold, oxic subseafloor aquifer.</title>
        <authorList>
            <person name="Tully B.J."/>
            <person name="Wheat C.G."/>
            <person name="Glazer B.T."/>
            <person name="Huber J.A."/>
        </authorList>
    </citation>
    <scope>NUCLEOTIDE SEQUENCE [LARGE SCALE GENOMIC DNA]</scope>
</reference>
<dbReference type="EMBL" id="NVVJ01000103">
    <property type="protein sequence ID" value="PCJ17945.1"/>
    <property type="molecule type" value="Genomic_DNA"/>
</dbReference>
<name>A0A2A5AFC0_9GAMM</name>
<gene>
    <name evidence="1" type="ORF">COA96_17370</name>
</gene>
<dbReference type="AlphaFoldDB" id="A0A2A5AFC0"/>
<evidence type="ECO:0000313" key="1">
    <source>
        <dbReference type="EMBL" id="PCJ17945.1"/>
    </source>
</evidence>
<comment type="caution">
    <text evidence="1">The sequence shown here is derived from an EMBL/GenBank/DDBJ whole genome shotgun (WGS) entry which is preliminary data.</text>
</comment>
<organism evidence="1 2">
    <name type="scientific">SAR86 cluster bacterium</name>
    <dbReference type="NCBI Taxonomy" id="2030880"/>
    <lineage>
        <taxon>Bacteria</taxon>
        <taxon>Pseudomonadati</taxon>
        <taxon>Pseudomonadota</taxon>
        <taxon>Gammaproteobacteria</taxon>
        <taxon>SAR86 cluster</taxon>
    </lineage>
</organism>
<accession>A0A2A5AFC0</accession>
<sequence>MKNVKTFGKVLVPKLSFWGKAVESFDCGMDAEINSWLASNPDITVTETKQSMTGGSWQPAKLVISIWYQ</sequence>
<protein>
    <submittedName>
        <fullName evidence="1">Uncharacterized protein</fullName>
    </submittedName>
</protein>
<proteinExistence type="predicted"/>
<evidence type="ECO:0000313" key="2">
    <source>
        <dbReference type="Proteomes" id="UP000218327"/>
    </source>
</evidence>
<dbReference type="Proteomes" id="UP000218327">
    <property type="component" value="Unassembled WGS sequence"/>
</dbReference>